<dbReference type="PATRIC" id="fig|1245469.3.peg.6213"/>
<sequence>MLAGCWEQISHAPLMQPSSGEEWGSRSWCFAREGQLVSRTIACGTGGCDGWDNQRSYRWRPPFLALSDVDTSADGKTQTRVWRRCRVQFLTRDWMQLQNCEQSPDPWIREKRQRRARRAQPQE</sequence>
<gene>
    <name evidence="1" type="ORF">S58_60810</name>
</gene>
<protein>
    <submittedName>
        <fullName evidence="1">Uncharacterized protein</fullName>
    </submittedName>
</protein>
<dbReference type="Proteomes" id="UP000011841">
    <property type="component" value="Chromosome"/>
</dbReference>
<reference evidence="1 2" key="1">
    <citation type="journal article" date="2013" name="Appl. Environ. Microbiol.">
        <title>Genome analysis suggests that the soil oligotrophic bacterium Agromonas oligotrophica (Bradyrhizobium oligotrophicum) is a nitrogen-fixing symbiont of Aeschynomene indica.</title>
        <authorList>
            <person name="Okubo T."/>
            <person name="Fukushima S."/>
            <person name="Itakura M."/>
            <person name="Oshima K."/>
            <person name="Longtonglang A."/>
            <person name="Teaumroong N."/>
            <person name="Mitsui H."/>
            <person name="Hattori M."/>
            <person name="Hattori R."/>
            <person name="Hattori T."/>
            <person name="Minamisawa K."/>
        </authorList>
    </citation>
    <scope>NUCLEOTIDE SEQUENCE [LARGE SCALE GENOMIC DNA]</scope>
    <source>
        <strain evidence="1 2">S58</strain>
    </source>
</reference>
<evidence type="ECO:0000313" key="2">
    <source>
        <dbReference type="Proteomes" id="UP000011841"/>
    </source>
</evidence>
<dbReference type="STRING" id="1245469.S58_60810"/>
<dbReference type="AlphaFoldDB" id="M4ZEY5"/>
<dbReference type="eggNOG" id="ENOG50314FK">
    <property type="taxonomic scope" value="Bacteria"/>
</dbReference>
<accession>M4ZEY5</accession>
<organism evidence="1 2">
    <name type="scientific">Bradyrhizobium oligotrophicum S58</name>
    <dbReference type="NCBI Taxonomy" id="1245469"/>
    <lineage>
        <taxon>Bacteria</taxon>
        <taxon>Pseudomonadati</taxon>
        <taxon>Pseudomonadota</taxon>
        <taxon>Alphaproteobacteria</taxon>
        <taxon>Hyphomicrobiales</taxon>
        <taxon>Nitrobacteraceae</taxon>
        <taxon>Bradyrhizobium</taxon>
    </lineage>
</organism>
<keyword evidence="2" id="KW-1185">Reference proteome</keyword>
<proteinExistence type="predicted"/>
<dbReference type="HOGENOM" id="CLU_1934020_0_0_5"/>
<dbReference type="KEGG" id="aol:S58_60810"/>
<dbReference type="OrthoDB" id="8234899at2"/>
<name>M4ZEY5_9BRAD</name>
<evidence type="ECO:0000313" key="1">
    <source>
        <dbReference type="EMBL" id="BAM92056.1"/>
    </source>
</evidence>
<dbReference type="EMBL" id="AP012603">
    <property type="protein sequence ID" value="BAM92056.1"/>
    <property type="molecule type" value="Genomic_DNA"/>
</dbReference>